<keyword evidence="2" id="KW-0732">Signal</keyword>
<reference evidence="6" key="1">
    <citation type="journal article" date="2019" name="Int. J. Syst. Evol. Microbiol.">
        <title>The Global Catalogue of Microorganisms (GCM) 10K type strain sequencing project: providing services to taxonomists for standard genome sequencing and annotation.</title>
        <authorList>
            <consortium name="The Broad Institute Genomics Platform"/>
            <consortium name="The Broad Institute Genome Sequencing Center for Infectious Disease"/>
            <person name="Wu L."/>
            <person name="Ma J."/>
        </authorList>
    </citation>
    <scope>NUCLEOTIDE SEQUENCE [LARGE SCALE GENOMIC DNA]</scope>
    <source>
        <strain evidence="6">KCTC 42586</strain>
    </source>
</reference>
<dbReference type="SUPFAM" id="SSF52129">
    <property type="entry name" value="Caspase-like"/>
    <property type="match status" value="1"/>
</dbReference>
<dbReference type="InterPro" id="IPR028082">
    <property type="entry name" value="Peripla_BP_I"/>
</dbReference>
<evidence type="ECO:0000256" key="1">
    <source>
        <dbReference type="ARBA" id="ARBA00010062"/>
    </source>
</evidence>
<comment type="similarity">
    <text evidence="1">Belongs to the leucine-binding protein family.</text>
</comment>
<feature type="domain" description="Peptidase C14 caspase" evidence="3">
    <location>
        <begin position="9"/>
        <end position="221"/>
    </location>
</feature>
<evidence type="ECO:0000313" key="6">
    <source>
        <dbReference type="Proteomes" id="UP001596263"/>
    </source>
</evidence>
<dbReference type="Gene3D" id="3.40.50.1460">
    <property type="match status" value="1"/>
</dbReference>
<organism evidence="5 6">
    <name type="scientific">Streptomyces coerulescens</name>
    <dbReference type="NCBI Taxonomy" id="29304"/>
    <lineage>
        <taxon>Bacteria</taxon>
        <taxon>Bacillati</taxon>
        <taxon>Actinomycetota</taxon>
        <taxon>Actinomycetes</taxon>
        <taxon>Kitasatosporales</taxon>
        <taxon>Streptomycetaceae</taxon>
        <taxon>Streptomyces</taxon>
    </lineage>
</organism>
<dbReference type="SUPFAM" id="SSF53822">
    <property type="entry name" value="Periplasmic binding protein-like I"/>
    <property type="match status" value="1"/>
</dbReference>
<evidence type="ECO:0000313" key="5">
    <source>
        <dbReference type="EMBL" id="MFC5218637.1"/>
    </source>
</evidence>
<evidence type="ECO:0000259" key="4">
    <source>
        <dbReference type="Pfam" id="PF13458"/>
    </source>
</evidence>
<dbReference type="Pfam" id="PF13458">
    <property type="entry name" value="Peripla_BP_6"/>
    <property type="match status" value="1"/>
</dbReference>
<dbReference type="NCBIfam" id="NF047832">
    <property type="entry name" value="caspase_w_EACC1"/>
    <property type="match status" value="1"/>
</dbReference>
<dbReference type="InterPro" id="IPR029030">
    <property type="entry name" value="Caspase-like_dom_sf"/>
</dbReference>
<dbReference type="EMBL" id="JBHSKM010000025">
    <property type="protein sequence ID" value="MFC5218637.1"/>
    <property type="molecule type" value="Genomic_DNA"/>
</dbReference>
<dbReference type="PANTHER" id="PTHR47151">
    <property type="entry name" value="LEU/ILE/VAL-BINDING ABC TRANSPORTER SUBUNIT"/>
    <property type="match status" value="1"/>
</dbReference>
<gene>
    <name evidence="5" type="ORF">ACFPQ9_32815</name>
</gene>
<protein>
    <submittedName>
        <fullName evidence="5">ABC transporter substrate-binding protein</fullName>
    </submittedName>
</protein>
<evidence type="ECO:0000256" key="2">
    <source>
        <dbReference type="ARBA" id="ARBA00022729"/>
    </source>
</evidence>
<dbReference type="CDD" id="cd06342">
    <property type="entry name" value="PBP1_ABC_LIVBP-like"/>
    <property type="match status" value="1"/>
</dbReference>
<dbReference type="RefSeq" id="WP_380861618.1">
    <property type="nucleotide sequence ID" value="NZ_JBHSKM010000025.1"/>
</dbReference>
<feature type="domain" description="Leucine-binding protein" evidence="4">
    <location>
        <begin position="309"/>
        <end position="666"/>
    </location>
</feature>
<dbReference type="PANTHER" id="PTHR47151:SF2">
    <property type="entry name" value="AMINO ACID BINDING PROTEIN"/>
    <property type="match status" value="1"/>
</dbReference>
<evidence type="ECO:0000259" key="3">
    <source>
        <dbReference type="Pfam" id="PF00656"/>
    </source>
</evidence>
<comment type="caution">
    <text evidence="5">The sequence shown here is derived from an EMBL/GenBank/DDBJ whole genome shotgun (WGS) entry which is preliminary data.</text>
</comment>
<dbReference type="Proteomes" id="UP001596263">
    <property type="component" value="Unassembled WGS sequence"/>
</dbReference>
<accession>A0ABW0CU83</accession>
<proteinExistence type="inferred from homology"/>
<name>A0ABW0CU83_STRCD</name>
<dbReference type="Gene3D" id="3.40.50.2300">
    <property type="match status" value="2"/>
</dbReference>
<keyword evidence="6" id="KW-1185">Reference proteome</keyword>
<sequence>MAVLADPDRSVAVLVGVHRYAHLDDLPAVARNLDGLAEVLTDPEVWGLPSDRCTVLDQPDSAQEVLDTVREAAHRAKDTLLVYFAGHGLTDPHTEELYLAMPDTDREREYTALRYEYLRRSVLDLRADARRTVVILDCCYSGRALIGRMSASDYVADRAMVEGTCLLTASAETRPALSPRGETHTAFTGELITALREGIPEGPDPIDMDALYRHLHHVLAAKSRPLPQQRNRNTGGRIALARNRSAVPVPVPETPKPLLRRLAGNRLTVSLAVLGVVAAASLGTALTLGDGGWGRPGGGSSAGSHPDVTVTVGVDVPLTGDLAGVGRGARNSADLAVKEANNKKVVDGVTFKISALDDKSMPDTASQNATKLIADESVLGVVGPVNSSIARGMQPVFDDAHLALVSPSALDPALTQGPDWQAGTKSRPFASFFRTVPTDATHGTVVAQYAYNKAGKRRAFVVDDGQTYGTGLASAFQAEFTRLGGKAVGTHRLDPGTEDFSAVAAAVKRSGADLLFYGGTYDMAGPLGAKARQAGADVSLVGGDGIYTKELIELAGAASEGAVTTSLPAPEELDSAKTFLRNYEKSGYGEAHEFISGYAYDATWAIIHAVKEVIDDHDGRLPEDARAKVVDALRHVSFDGATGLVAFDVYGDTTNDQLTVYTVKDGKWARADRGNG</sequence>
<dbReference type="InterPro" id="IPR028081">
    <property type="entry name" value="Leu-bd"/>
</dbReference>
<dbReference type="InterPro" id="IPR011600">
    <property type="entry name" value="Pept_C14_caspase"/>
</dbReference>
<dbReference type="Pfam" id="PF00656">
    <property type="entry name" value="Peptidase_C14"/>
    <property type="match status" value="1"/>
</dbReference>